<evidence type="ECO:0000313" key="1">
    <source>
        <dbReference type="EMBL" id="OUN04922.1"/>
    </source>
</evidence>
<dbReference type="EMBL" id="NFHB01000001">
    <property type="protein sequence ID" value="OUN04922.1"/>
    <property type="molecule type" value="Genomic_DNA"/>
</dbReference>
<organism evidence="1 2">
    <name type="scientific">Alistipes onderdonkii</name>
    <dbReference type="NCBI Taxonomy" id="328813"/>
    <lineage>
        <taxon>Bacteria</taxon>
        <taxon>Pseudomonadati</taxon>
        <taxon>Bacteroidota</taxon>
        <taxon>Bacteroidia</taxon>
        <taxon>Bacteroidales</taxon>
        <taxon>Rikenellaceae</taxon>
        <taxon>Alistipes</taxon>
    </lineage>
</organism>
<sequence>MAKQNSEYWQRIEKVLKYADMSTNYFAKYIGLLRGENLYQIKRGNNKISLDVARKIHEKFPRFSISWLMCGESELMDEYRDALKILPLYHDMWTMRFPDDSADEQLVISTEAANGAQFAASYNGNPMETPFYLRDTILLFRKQSIETIPTGSGLYLIDYKGERLLRFLDRNAYTDNILIVGLVPEYQAPEVVDCAAVESLWQVCATIKRW</sequence>
<dbReference type="Proteomes" id="UP000195772">
    <property type="component" value="Unassembled WGS sequence"/>
</dbReference>
<comment type="caution">
    <text evidence="1">The sequence shown here is derived from an EMBL/GenBank/DDBJ whole genome shotgun (WGS) entry which is preliminary data.</text>
</comment>
<dbReference type="OrthoDB" id="1004923at2"/>
<gene>
    <name evidence="1" type="ORF">B5G41_01025</name>
</gene>
<name>A0A1Y3QZ32_9BACT</name>
<protein>
    <recommendedName>
        <fullName evidence="3">Peptidase S24/S26A/S26B/S26C domain-containing protein</fullName>
    </recommendedName>
</protein>
<evidence type="ECO:0000313" key="2">
    <source>
        <dbReference type="Proteomes" id="UP000195772"/>
    </source>
</evidence>
<reference evidence="2" key="1">
    <citation type="submission" date="2017-04" db="EMBL/GenBank/DDBJ databases">
        <title>Function of individual gut microbiota members based on whole genome sequencing of pure cultures obtained from chicken caecum.</title>
        <authorList>
            <person name="Medvecky M."/>
            <person name="Cejkova D."/>
            <person name="Polansky O."/>
            <person name="Karasova D."/>
            <person name="Kubasova T."/>
            <person name="Cizek A."/>
            <person name="Rychlik I."/>
        </authorList>
    </citation>
    <scope>NUCLEOTIDE SEQUENCE [LARGE SCALE GENOMIC DNA]</scope>
    <source>
        <strain evidence="2">An90</strain>
    </source>
</reference>
<accession>A0A1Y3QZ32</accession>
<proteinExistence type="predicted"/>
<dbReference type="RefSeq" id="WP_087400987.1">
    <property type="nucleotide sequence ID" value="NZ_NFHB01000001.1"/>
</dbReference>
<dbReference type="AlphaFoldDB" id="A0A1Y3QZ32"/>
<evidence type="ECO:0008006" key="3">
    <source>
        <dbReference type="Google" id="ProtNLM"/>
    </source>
</evidence>